<dbReference type="Gene3D" id="1.10.3210.10">
    <property type="entry name" value="Hypothetical protein af1432"/>
    <property type="match status" value="1"/>
</dbReference>
<dbReference type="InterPro" id="IPR019734">
    <property type="entry name" value="TPR_rpt"/>
</dbReference>
<evidence type="ECO:0000259" key="2">
    <source>
        <dbReference type="PROSITE" id="PS51832"/>
    </source>
</evidence>
<accession>A0A1V4EWZ5</accession>
<dbReference type="PROSITE" id="PS51832">
    <property type="entry name" value="HD_GYP"/>
    <property type="match status" value="1"/>
</dbReference>
<evidence type="ECO:0000313" key="3">
    <source>
        <dbReference type="EMBL" id="OPG17372.1"/>
    </source>
</evidence>
<dbReference type="SUPFAM" id="SSF48452">
    <property type="entry name" value="TPR-like"/>
    <property type="match status" value="1"/>
</dbReference>
<feature type="repeat" description="TPR" evidence="1">
    <location>
        <begin position="159"/>
        <end position="192"/>
    </location>
</feature>
<dbReference type="Pfam" id="PF00515">
    <property type="entry name" value="TPR_1"/>
    <property type="match status" value="1"/>
</dbReference>
<dbReference type="CDD" id="cd00077">
    <property type="entry name" value="HDc"/>
    <property type="match status" value="1"/>
</dbReference>
<sequence length="488" mass="56083">MNWGERLHKAKAFISNGLFHAALDELRNLEHTSEDQNNENKGEFYDEQGKLSIYLTDYKRSVGLFLSAISCAHSKDAWVKYHVHLAVAYRRLSEFDTSYRYLNQLLEFKDEISAQTRGLLYLNLSAVQGIHGFYDQSMISAHKSLEFFSLVKDSEGYIADLYNNLGLAYLENGDFEQAEEYLNRAFTISGDQHMDIISEMGRMNLLRGRIHEGIHNAEVALRLVWSRIINYDKEEIARLCHLLAQISMRFHEVDLAIRLNEKAQLFFGQLGMWRQWQDIDSEVTEWMELSASCTDTSDGTDLNGISLQEIRLFLTILDAINSQELIDKKISTLLDVRVHYVKLLADQLGLSNTEKDRLILAARLADYGLTALEHELVLNPDRSVQAYEQYKKHPWLSVSMAQTIQLDQCVIDIIIDHHELLDGSGFPQGKQANDINFLAKVLSVVDAYTQGVTIHQKTHDECLHQLASQCGMRYDETVVERFFELFQT</sequence>
<name>A0A1V4EWZ5_9BACL</name>
<keyword evidence="4" id="KW-1185">Reference proteome</keyword>
<dbReference type="SUPFAM" id="SSF109604">
    <property type="entry name" value="HD-domain/PDEase-like"/>
    <property type="match status" value="1"/>
</dbReference>
<dbReference type="PROSITE" id="PS50293">
    <property type="entry name" value="TPR_REGION"/>
    <property type="match status" value="1"/>
</dbReference>
<dbReference type="Proteomes" id="UP000190229">
    <property type="component" value="Unassembled WGS sequence"/>
</dbReference>
<dbReference type="SMART" id="SM00028">
    <property type="entry name" value="TPR"/>
    <property type="match status" value="2"/>
</dbReference>
<dbReference type="InterPro" id="IPR011990">
    <property type="entry name" value="TPR-like_helical_dom_sf"/>
</dbReference>
<reference evidence="3 4" key="1">
    <citation type="submission" date="2017-02" db="EMBL/GenBank/DDBJ databases">
        <title>Draft genome of Acidibacillus ferrooxidans Huett2.</title>
        <authorList>
            <person name="Schopf S."/>
        </authorList>
    </citation>
    <scope>NUCLEOTIDE SEQUENCE [LARGE SCALE GENOMIC DNA]</scope>
    <source>
        <strain evidence="3 4">Huett2</strain>
    </source>
</reference>
<dbReference type="EMBL" id="MWPS01000003">
    <property type="protein sequence ID" value="OPG17372.1"/>
    <property type="molecule type" value="Genomic_DNA"/>
</dbReference>
<comment type="caution">
    <text evidence="3">The sequence shown here is derived from an EMBL/GenBank/DDBJ whole genome shotgun (WGS) entry which is preliminary data.</text>
</comment>
<proteinExistence type="predicted"/>
<dbReference type="InterPro" id="IPR003607">
    <property type="entry name" value="HD/PDEase_dom"/>
</dbReference>
<dbReference type="Pfam" id="PF13487">
    <property type="entry name" value="HD_5"/>
    <property type="match status" value="1"/>
</dbReference>
<dbReference type="AlphaFoldDB" id="A0A1V4EWZ5"/>
<keyword evidence="1" id="KW-0802">TPR repeat</keyword>
<dbReference type="InterPro" id="IPR052020">
    <property type="entry name" value="Cyclic_di-GMP/3'3'-cGAMP_PDE"/>
</dbReference>
<organism evidence="3 4">
    <name type="scientific">Ferroacidibacillus organovorans</name>
    <dbReference type="NCBI Taxonomy" id="1765683"/>
    <lineage>
        <taxon>Bacteria</taxon>
        <taxon>Bacillati</taxon>
        <taxon>Bacillota</taxon>
        <taxon>Bacilli</taxon>
        <taxon>Bacillales</taxon>
        <taxon>Alicyclobacillaceae</taxon>
        <taxon>Ferroacidibacillus</taxon>
    </lineage>
</organism>
<evidence type="ECO:0000256" key="1">
    <source>
        <dbReference type="PROSITE-ProRule" id="PRU00339"/>
    </source>
</evidence>
<dbReference type="InterPro" id="IPR037522">
    <property type="entry name" value="HD_GYP_dom"/>
</dbReference>
<dbReference type="Gene3D" id="1.25.40.10">
    <property type="entry name" value="Tetratricopeptide repeat domain"/>
    <property type="match status" value="2"/>
</dbReference>
<protein>
    <recommendedName>
        <fullName evidence="2">HD-GYP domain-containing protein</fullName>
    </recommendedName>
</protein>
<gene>
    <name evidence="3" type="ORF">B2M26_01145</name>
</gene>
<feature type="domain" description="HD-GYP" evidence="2">
    <location>
        <begin position="308"/>
        <end position="488"/>
    </location>
</feature>
<dbReference type="PROSITE" id="PS50005">
    <property type="entry name" value="TPR"/>
    <property type="match status" value="1"/>
</dbReference>
<dbReference type="RefSeq" id="WP_079289716.1">
    <property type="nucleotide sequence ID" value="NZ_MWPS01000003.1"/>
</dbReference>
<evidence type="ECO:0000313" key="4">
    <source>
        <dbReference type="Proteomes" id="UP000190229"/>
    </source>
</evidence>
<dbReference type="PANTHER" id="PTHR45228">
    <property type="entry name" value="CYCLIC DI-GMP PHOSPHODIESTERASE TM_0186-RELATED"/>
    <property type="match status" value="1"/>
</dbReference>